<comment type="caution">
    <text evidence="1">The sequence shown here is derived from an EMBL/GenBank/DDBJ whole genome shotgun (WGS) entry which is preliminary data.</text>
</comment>
<reference evidence="1 2" key="1">
    <citation type="journal article" date="2013" name="Gut Pathog.">
        <title>Draft genome of Ochrobactrum intermedium strain M86 isolated from non-ulcer dyspeptic individual from India.</title>
        <authorList>
            <person name="Kulkarni G."/>
            <person name="Dhotre D."/>
            <person name="Dharne M."/>
            <person name="Shetty S."/>
            <person name="Chowdhury S."/>
            <person name="Misra V."/>
            <person name="Misra S."/>
            <person name="Patole M."/>
            <person name="Shouche Y."/>
        </authorList>
    </citation>
    <scope>NUCLEOTIDE SEQUENCE [LARGE SCALE GENOMIC DNA]</scope>
    <source>
        <strain evidence="1 2">M86</strain>
    </source>
</reference>
<name>M5K264_9HYPH</name>
<protein>
    <submittedName>
        <fullName evidence="1">Uncharacterized protein</fullName>
    </submittedName>
</protein>
<dbReference type="RefSeq" id="WP_006470366.1">
    <property type="nucleotide sequence ID" value="NZ_AOGE01000005.1"/>
</dbReference>
<dbReference type="Proteomes" id="UP000011971">
    <property type="component" value="Unassembled WGS sequence"/>
</dbReference>
<accession>M5K264</accession>
<dbReference type="OrthoDB" id="8451385at2"/>
<dbReference type="PATRIC" id="fig|1234597.4.peg.250"/>
<proteinExistence type="predicted"/>
<gene>
    <name evidence="1" type="ORF">D584_01233</name>
</gene>
<evidence type="ECO:0000313" key="1">
    <source>
        <dbReference type="EMBL" id="ELT50974.1"/>
    </source>
</evidence>
<evidence type="ECO:0000313" key="2">
    <source>
        <dbReference type="Proteomes" id="UP000011971"/>
    </source>
</evidence>
<dbReference type="AlphaFoldDB" id="M5K264"/>
<dbReference type="EMBL" id="AOGE01000005">
    <property type="protein sequence ID" value="ELT50974.1"/>
    <property type="molecule type" value="Genomic_DNA"/>
</dbReference>
<organism evidence="1 2">
    <name type="scientific">Brucella intermedia M86</name>
    <dbReference type="NCBI Taxonomy" id="1234597"/>
    <lineage>
        <taxon>Bacteria</taxon>
        <taxon>Pseudomonadati</taxon>
        <taxon>Pseudomonadota</taxon>
        <taxon>Alphaproteobacteria</taxon>
        <taxon>Hyphomicrobiales</taxon>
        <taxon>Brucellaceae</taxon>
        <taxon>Brucella/Ochrobactrum group</taxon>
        <taxon>Brucella</taxon>
    </lineage>
</organism>
<sequence length="134" mass="14845">MAKRAKIDKASAQEATGGVSPEDLKRVIAEIGRQKKHASEYAGLAGKATQNAVEQYGLEKTALTFARRLNDMEEGKRQSIIRASLEYWRKLDFFAQHDAFSDLIELMREIVSEADANADSDTKKTDPVVGAMLN</sequence>